<name>A0AA95GNI3_9GAMM</name>
<dbReference type="Pfam" id="PF21304">
    <property type="entry name" value="T3S_SPI-1_N0"/>
    <property type="match status" value="1"/>
</dbReference>
<dbReference type="EMBL" id="CP123504">
    <property type="protein sequence ID" value="WGM02283.1"/>
    <property type="molecule type" value="Genomic_DNA"/>
</dbReference>
<dbReference type="InterPro" id="IPR003522">
    <property type="entry name" value="T3SS_OM_pore_YscC"/>
</dbReference>
<feature type="domain" description="NolW-like" evidence="6">
    <location>
        <begin position="184"/>
        <end position="294"/>
    </location>
</feature>
<dbReference type="InterPro" id="IPR038591">
    <property type="entry name" value="NolW-like_sf"/>
</dbReference>
<keyword evidence="4" id="KW-0813">Transport</keyword>
<feature type="domain" description="Type II/III secretion system secretin-like" evidence="5">
    <location>
        <begin position="350"/>
        <end position="502"/>
    </location>
</feature>
<dbReference type="NCBIfam" id="TIGR02516">
    <property type="entry name" value="type_III_yscC"/>
    <property type="match status" value="1"/>
</dbReference>
<evidence type="ECO:0000259" key="7">
    <source>
        <dbReference type="Pfam" id="PF21304"/>
    </source>
</evidence>
<dbReference type="Pfam" id="PF03958">
    <property type="entry name" value="Secretin_N"/>
    <property type="match status" value="1"/>
</dbReference>
<evidence type="ECO:0000259" key="5">
    <source>
        <dbReference type="Pfam" id="PF00263"/>
    </source>
</evidence>
<dbReference type="PANTHER" id="PTHR30332">
    <property type="entry name" value="PROBABLE GENERAL SECRETION PATHWAY PROTEIN D"/>
    <property type="match status" value="1"/>
</dbReference>
<evidence type="ECO:0000256" key="4">
    <source>
        <dbReference type="RuleBase" id="RU004004"/>
    </source>
</evidence>
<gene>
    <name evidence="8" type="primary">sctC</name>
    <name evidence="8" type="ORF">QE210_04045</name>
</gene>
<protein>
    <submittedName>
        <fullName evidence="8">Type III secretion system outer membrane ring subunit SctC</fullName>
    </submittedName>
</protein>
<dbReference type="AlphaFoldDB" id="A0AA95GNI3"/>
<reference evidence="8" key="1">
    <citation type="submission" date="2023-04" db="EMBL/GenBank/DDBJ databases">
        <title>Genome dynamics across the evolutionary transition to endosymbiosis.</title>
        <authorList>
            <person name="Siozios S."/>
            <person name="Nadal-Jimenez P."/>
            <person name="Azagi T."/>
            <person name="Sprong H."/>
            <person name="Frost C.L."/>
            <person name="Parratt S.R."/>
            <person name="Taylor G."/>
            <person name="Brettell L."/>
            <person name="Lew K.C."/>
            <person name="Croft L."/>
            <person name="King K.C."/>
            <person name="Brockhurst M.A."/>
            <person name="Hypsa V."/>
            <person name="Novakova E."/>
            <person name="Darby A.C."/>
            <person name="Hurst G.D.D."/>
        </authorList>
    </citation>
    <scope>NUCLEOTIDE SEQUENCE</scope>
    <source>
        <strain evidence="8">APv</strain>
    </source>
</reference>
<evidence type="ECO:0000313" key="8">
    <source>
        <dbReference type="EMBL" id="WGM02283.1"/>
    </source>
</evidence>
<comment type="subcellular location">
    <subcellularLocation>
        <location evidence="1 4">Cell outer membrane</location>
    </subcellularLocation>
</comment>
<dbReference type="GO" id="GO:0009279">
    <property type="term" value="C:cell outer membrane"/>
    <property type="evidence" value="ECO:0007669"/>
    <property type="project" value="UniProtKB-SubCell"/>
</dbReference>
<keyword evidence="2" id="KW-0732">Signal</keyword>
<dbReference type="Pfam" id="PF00263">
    <property type="entry name" value="Secretin"/>
    <property type="match status" value="1"/>
</dbReference>
<evidence type="ECO:0000256" key="2">
    <source>
        <dbReference type="ARBA" id="ARBA00022729"/>
    </source>
</evidence>
<dbReference type="PANTHER" id="PTHR30332:SF5">
    <property type="entry name" value="SPI-1 TYPE 3 SECRETION SYSTEM SECRETIN"/>
    <property type="match status" value="1"/>
</dbReference>
<sequence>MKRLQIRKDSSILIFFMFLNFILLSSSKAVSEQTIESGYIAKNETIRGVFDALSSVINKPIIVSQLAIKKKITGDFDLKYPLDTLRDITQQLNLMWYDNGQVIYICDAIEMRNTVITLNNTTIQEIKNFLKDSGLYDERYPLRSGSNNRLFYISGPPVYIETIINTTQFLDETTTEFDGREKIAIVPLYNTFVEDRHYQYRFNDIIIPGMASIINKLMDASSNNISKLKNHIQKKNQDELVNQSNNSSLIENLPLNKGLVSIISNPGNNSLLIKGNKEQVNYLRKIVEQLDITKRHIELSVWIIDIEKKALDQLGIKWSGGAKIGQKLGVSLNAGTSTIDGASFMAAIFALTRNDKANIVSRPMVLTQENIPAIFDNNRTFYTKLIGERATDLKNVTYGTAISVLPRFTINNQIEMMITVEDGSRAGQITDHLPEIGRTNISTIARVPQNKSLLIGGYTRDEHRNIEEKIPLLGDIPYLGSLFRYNIEKKDSLVRVFLIQPREIINPLSTSAENIAKKVKEDKFDNKLEDWMSNFLSNH</sequence>
<evidence type="ECO:0000256" key="1">
    <source>
        <dbReference type="ARBA" id="ARBA00004442"/>
    </source>
</evidence>
<dbReference type="InterPro" id="IPR050810">
    <property type="entry name" value="Bact_Secretion_Sys_Channel"/>
</dbReference>
<dbReference type="InterPro" id="IPR004846">
    <property type="entry name" value="T2SS/T3SS_dom"/>
</dbReference>
<feature type="domain" description="SPI-1 type 3 secretion system secretin N0" evidence="7">
    <location>
        <begin position="39"/>
        <end position="107"/>
    </location>
</feature>
<dbReference type="RefSeq" id="WP_280625584.1">
    <property type="nucleotide sequence ID" value="NZ_CP123504.1"/>
</dbReference>
<evidence type="ECO:0000256" key="3">
    <source>
        <dbReference type="RuleBase" id="RU004003"/>
    </source>
</evidence>
<dbReference type="GO" id="GO:0009306">
    <property type="term" value="P:protein secretion"/>
    <property type="evidence" value="ECO:0007669"/>
    <property type="project" value="InterPro"/>
</dbReference>
<dbReference type="PRINTS" id="PR01337">
    <property type="entry name" value="TYPE3OMGPROT"/>
</dbReference>
<comment type="similarity">
    <text evidence="3">Belongs to the bacterial secretin family.</text>
</comment>
<proteinExistence type="inferred from homology"/>
<dbReference type="Proteomes" id="UP001177595">
    <property type="component" value="Chromosome"/>
</dbReference>
<evidence type="ECO:0000259" key="6">
    <source>
        <dbReference type="Pfam" id="PF03958"/>
    </source>
</evidence>
<dbReference type="Gene3D" id="3.55.50.30">
    <property type="match status" value="1"/>
</dbReference>
<dbReference type="InterPro" id="IPR005644">
    <property type="entry name" value="NolW-like"/>
</dbReference>
<dbReference type="Gene3D" id="3.30.1370.120">
    <property type="match status" value="2"/>
</dbReference>
<dbReference type="InterPro" id="IPR049034">
    <property type="entry name" value="T3S_SPI-1_N0"/>
</dbReference>
<evidence type="ECO:0000313" key="9">
    <source>
        <dbReference type="Proteomes" id="UP001177595"/>
    </source>
</evidence>
<accession>A0AA95GNI3</accession>
<dbReference type="GO" id="GO:0015627">
    <property type="term" value="C:type II protein secretion system complex"/>
    <property type="evidence" value="ECO:0007669"/>
    <property type="project" value="TreeGrafter"/>
</dbReference>
<organism evidence="8 9">
    <name type="scientific">Arsenophonus nasoniae</name>
    <name type="common">son-killer infecting Nasonia vitripennis</name>
    <dbReference type="NCBI Taxonomy" id="638"/>
    <lineage>
        <taxon>Bacteria</taxon>
        <taxon>Pseudomonadati</taxon>
        <taxon>Pseudomonadota</taxon>
        <taxon>Gammaproteobacteria</taxon>
        <taxon>Enterobacterales</taxon>
        <taxon>Morganellaceae</taxon>
        <taxon>Arsenophonus</taxon>
    </lineage>
</organism>